<proteinExistence type="predicted"/>
<gene>
    <name evidence="1" type="ORF">HPB49_014202</name>
</gene>
<comment type="caution">
    <text evidence="1">The sequence shown here is derived from an EMBL/GenBank/DDBJ whole genome shotgun (WGS) entry which is preliminary data.</text>
</comment>
<dbReference type="EMBL" id="CM023470">
    <property type="protein sequence ID" value="KAH7980255.1"/>
    <property type="molecule type" value="Genomic_DNA"/>
</dbReference>
<protein>
    <submittedName>
        <fullName evidence="1">Uncharacterized protein</fullName>
    </submittedName>
</protein>
<organism evidence="1 2">
    <name type="scientific">Dermacentor silvarum</name>
    <name type="common">Tick</name>
    <dbReference type="NCBI Taxonomy" id="543639"/>
    <lineage>
        <taxon>Eukaryota</taxon>
        <taxon>Metazoa</taxon>
        <taxon>Ecdysozoa</taxon>
        <taxon>Arthropoda</taxon>
        <taxon>Chelicerata</taxon>
        <taxon>Arachnida</taxon>
        <taxon>Acari</taxon>
        <taxon>Parasitiformes</taxon>
        <taxon>Ixodida</taxon>
        <taxon>Ixodoidea</taxon>
        <taxon>Ixodidae</taxon>
        <taxon>Rhipicephalinae</taxon>
        <taxon>Dermacentor</taxon>
    </lineage>
</organism>
<reference evidence="1" key="1">
    <citation type="submission" date="2020-05" db="EMBL/GenBank/DDBJ databases">
        <title>Large-scale comparative analyses of tick genomes elucidate their genetic diversity and vector capacities.</title>
        <authorList>
            <person name="Jia N."/>
            <person name="Wang J."/>
            <person name="Shi W."/>
            <person name="Du L."/>
            <person name="Sun Y."/>
            <person name="Zhan W."/>
            <person name="Jiang J."/>
            <person name="Wang Q."/>
            <person name="Zhang B."/>
            <person name="Ji P."/>
            <person name="Sakyi L.B."/>
            <person name="Cui X."/>
            <person name="Yuan T."/>
            <person name="Jiang B."/>
            <person name="Yang W."/>
            <person name="Lam T.T.-Y."/>
            <person name="Chang Q."/>
            <person name="Ding S."/>
            <person name="Wang X."/>
            <person name="Zhu J."/>
            <person name="Ruan X."/>
            <person name="Zhao L."/>
            <person name="Wei J."/>
            <person name="Que T."/>
            <person name="Du C."/>
            <person name="Cheng J."/>
            <person name="Dai P."/>
            <person name="Han X."/>
            <person name="Huang E."/>
            <person name="Gao Y."/>
            <person name="Liu J."/>
            <person name="Shao H."/>
            <person name="Ye R."/>
            <person name="Li L."/>
            <person name="Wei W."/>
            <person name="Wang X."/>
            <person name="Wang C."/>
            <person name="Yang T."/>
            <person name="Huo Q."/>
            <person name="Li W."/>
            <person name="Guo W."/>
            <person name="Chen H."/>
            <person name="Zhou L."/>
            <person name="Ni X."/>
            <person name="Tian J."/>
            <person name="Zhou Y."/>
            <person name="Sheng Y."/>
            <person name="Liu T."/>
            <person name="Pan Y."/>
            <person name="Xia L."/>
            <person name="Li J."/>
            <person name="Zhao F."/>
            <person name="Cao W."/>
        </authorList>
    </citation>
    <scope>NUCLEOTIDE SEQUENCE</scope>
    <source>
        <strain evidence="1">Dsil-2018</strain>
    </source>
</reference>
<sequence length="145" mass="15762">MLARAWGRVKDETIAKCFRACGFVETSGDASCPPAEVQLSELDDGSFGAALGDVRFEEHVTVDSTVETCGPLTDSEIVQIVRPHECIHESDANADDDIENEPQPRAADLAAGLREKATSKKHLDTSTAYKTCLPQLDSASRSRRR</sequence>
<evidence type="ECO:0000313" key="1">
    <source>
        <dbReference type="EMBL" id="KAH7980255.1"/>
    </source>
</evidence>
<name>A0ACB8E160_DERSI</name>
<keyword evidence="2" id="KW-1185">Reference proteome</keyword>
<accession>A0ACB8E160</accession>
<dbReference type="Proteomes" id="UP000821865">
    <property type="component" value="Chromosome 1"/>
</dbReference>
<evidence type="ECO:0000313" key="2">
    <source>
        <dbReference type="Proteomes" id="UP000821865"/>
    </source>
</evidence>